<organism evidence="1 2">
    <name type="scientific">Oopsacas minuta</name>
    <dbReference type="NCBI Taxonomy" id="111878"/>
    <lineage>
        <taxon>Eukaryota</taxon>
        <taxon>Metazoa</taxon>
        <taxon>Porifera</taxon>
        <taxon>Hexactinellida</taxon>
        <taxon>Hexasterophora</taxon>
        <taxon>Lyssacinosida</taxon>
        <taxon>Leucopsacidae</taxon>
        <taxon>Oopsacas</taxon>
    </lineage>
</organism>
<evidence type="ECO:0000313" key="2">
    <source>
        <dbReference type="Proteomes" id="UP001165289"/>
    </source>
</evidence>
<name>A0AAV7KHY3_9METZ</name>
<gene>
    <name evidence="1" type="ORF">LOD99_13690</name>
</gene>
<accession>A0AAV7KHY3</accession>
<evidence type="ECO:0000313" key="1">
    <source>
        <dbReference type="EMBL" id="KAI6660967.1"/>
    </source>
</evidence>
<comment type="caution">
    <text evidence="1">The sequence shown here is derived from an EMBL/GenBank/DDBJ whole genome shotgun (WGS) entry which is preliminary data.</text>
</comment>
<protein>
    <submittedName>
        <fullName evidence="1">Uncharacterized protein</fullName>
    </submittedName>
</protein>
<dbReference type="Proteomes" id="UP001165289">
    <property type="component" value="Unassembled WGS sequence"/>
</dbReference>
<proteinExistence type="predicted"/>
<dbReference type="EMBL" id="JAKMXF010000022">
    <property type="protein sequence ID" value="KAI6660967.1"/>
    <property type="molecule type" value="Genomic_DNA"/>
</dbReference>
<reference evidence="1 2" key="1">
    <citation type="journal article" date="2023" name="BMC Biol.">
        <title>The compact genome of the sponge Oopsacas minuta (Hexactinellida) is lacking key metazoan core genes.</title>
        <authorList>
            <person name="Santini S."/>
            <person name="Schenkelaars Q."/>
            <person name="Jourda C."/>
            <person name="Duchesne M."/>
            <person name="Belahbib H."/>
            <person name="Rocher C."/>
            <person name="Selva M."/>
            <person name="Riesgo A."/>
            <person name="Vervoort M."/>
            <person name="Leys S.P."/>
            <person name="Kodjabachian L."/>
            <person name="Le Bivic A."/>
            <person name="Borchiellini C."/>
            <person name="Claverie J.M."/>
            <person name="Renard E."/>
        </authorList>
    </citation>
    <scope>NUCLEOTIDE SEQUENCE [LARGE SCALE GENOMIC DNA]</scope>
    <source>
        <strain evidence="1">SPO-2</strain>
    </source>
</reference>
<keyword evidence="2" id="KW-1185">Reference proteome</keyword>
<dbReference type="AlphaFoldDB" id="A0AAV7KHY3"/>
<sequence length="438" mass="51487">MYTNIVVNNTAILDELNRYKWYHPILITFSIESMKDKFQFDSSKIVVSIVSSTMLEKLQKMKNFDFVKELGNQWIRYQIPAKLSNNLCPHNNKQECHIQSQLQTSMVCLLPGLQLLSYAISLLLINEKRHRHQQLAEEAREYSRDLNLIPHKYMHEARELYDREEEWGWSAMSRWELLDLPIVCRELQNSCFISYLLKNSMPVPLRVGNNTGELEWKILRAYSKFSLHSWEEYLLLMENRGSRYLYRIVNTIEYQSEMVMITEKKSGGLILVQEGENNPMDKLDQYHNLLKQQEKYLTSTRYPMLFSIHLVLSTNSLYTELLNIKLNTLIQDFPELDIQFWDKNRDPDFLLDIVSVLNSNNVVLSNNLNKMPDYNIIEKCYSHTQVGVQIFPIPGSNECICVSIEDYVRAIKGHTDNLKSLSDINTLFKNLKTVTFLQ</sequence>